<dbReference type="Pfam" id="PF00018">
    <property type="entry name" value="SH3_1"/>
    <property type="match status" value="1"/>
</dbReference>
<evidence type="ECO:0000256" key="2">
    <source>
        <dbReference type="ARBA" id="ARBA00008314"/>
    </source>
</evidence>
<feature type="compositionally biased region" description="Low complexity" evidence="16">
    <location>
        <begin position="1063"/>
        <end position="1077"/>
    </location>
</feature>
<protein>
    <submittedName>
        <fullName evidence="20">Myosin type I</fullName>
    </submittedName>
</protein>
<keyword evidence="9 15" id="KW-0067">ATP-binding</keyword>
<keyword evidence="10 15" id="KW-0518">Myosin</keyword>
<evidence type="ECO:0000256" key="15">
    <source>
        <dbReference type="PROSITE-ProRule" id="PRU00782"/>
    </source>
</evidence>
<keyword evidence="3 14" id="KW-0728">SH3 domain</keyword>
<dbReference type="FunFam" id="1.20.120.720:FF:000015">
    <property type="entry name" value="Myosin I"/>
    <property type="match status" value="1"/>
</dbReference>
<keyword evidence="12 15" id="KW-0009">Actin-binding</keyword>
<dbReference type="SUPFAM" id="SSF52540">
    <property type="entry name" value="P-loop containing nucleoside triphosphate hydrolases"/>
    <property type="match status" value="1"/>
</dbReference>
<evidence type="ECO:0000256" key="16">
    <source>
        <dbReference type="SAM" id="MobiDB-lite"/>
    </source>
</evidence>
<dbReference type="InterPro" id="IPR036072">
    <property type="entry name" value="MYSc_Myo1"/>
</dbReference>
<keyword evidence="8" id="KW-0378">Hydrolase</keyword>
<feature type="region of interest" description="Disordered" evidence="16">
    <location>
        <begin position="1050"/>
        <end position="1093"/>
    </location>
</feature>
<dbReference type="AlphaFoldDB" id="S9RK03"/>
<feature type="compositionally biased region" description="Polar residues" evidence="16">
    <location>
        <begin position="1050"/>
        <end position="1059"/>
    </location>
</feature>
<dbReference type="InterPro" id="IPR054489">
    <property type="entry name" value="Myo1_CA"/>
</dbReference>
<dbReference type="Gene3D" id="1.10.10.820">
    <property type="match status" value="1"/>
</dbReference>
<dbReference type="SMART" id="SM00242">
    <property type="entry name" value="MYSc"/>
    <property type="match status" value="1"/>
</dbReference>
<keyword evidence="5" id="KW-0597">Phosphoprotein</keyword>
<dbReference type="PRINTS" id="PR00193">
    <property type="entry name" value="MYOSINHEAVY"/>
</dbReference>
<accession>S9RK03</accession>
<reference evidence="20 21" key="1">
    <citation type="journal article" date="2011" name="Science">
        <title>Comparative functional genomics of the fission yeasts.</title>
        <authorList>
            <person name="Rhind N."/>
            <person name="Chen Z."/>
            <person name="Yassour M."/>
            <person name="Thompson D.A."/>
            <person name="Haas B.J."/>
            <person name="Habib N."/>
            <person name="Wapinski I."/>
            <person name="Roy S."/>
            <person name="Lin M.F."/>
            <person name="Heiman D.I."/>
            <person name="Young S.K."/>
            <person name="Furuya K."/>
            <person name="Guo Y."/>
            <person name="Pidoux A."/>
            <person name="Chen H.M."/>
            <person name="Robbertse B."/>
            <person name="Goldberg J.M."/>
            <person name="Aoki K."/>
            <person name="Bayne E.H."/>
            <person name="Berlin A.M."/>
            <person name="Desjardins C.A."/>
            <person name="Dobbs E."/>
            <person name="Dukaj L."/>
            <person name="Fan L."/>
            <person name="FitzGerald M.G."/>
            <person name="French C."/>
            <person name="Gujja S."/>
            <person name="Hansen K."/>
            <person name="Keifenheim D."/>
            <person name="Levin J.Z."/>
            <person name="Mosher R.A."/>
            <person name="Mueller C.A."/>
            <person name="Pfiffner J."/>
            <person name="Priest M."/>
            <person name="Russ C."/>
            <person name="Smialowska A."/>
            <person name="Swoboda P."/>
            <person name="Sykes S.M."/>
            <person name="Vaughn M."/>
            <person name="Vengrova S."/>
            <person name="Yoder R."/>
            <person name="Zeng Q."/>
            <person name="Allshire R."/>
            <person name="Baulcombe D."/>
            <person name="Birren B.W."/>
            <person name="Brown W."/>
            <person name="Ekwall K."/>
            <person name="Kellis M."/>
            <person name="Leatherwood J."/>
            <person name="Levin H."/>
            <person name="Margalit H."/>
            <person name="Martienssen R."/>
            <person name="Nieduszynski C.A."/>
            <person name="Spatafora J.W."/>
            <person name="Friedman N."/>
            <person name="Dalgaard J.Z."/>
            <person name="Baumann P."/>
            <person name="Niki H."/>
            <person name="Regev A."/>
            <person name="Nusbaum C."/>
        </authorList>
    </citation>
    <scope>NUCLEOTIDE SEQUENCE [LARGE SCALE GENOMIC DNA]</scope>
    <source>
        <strain evidence="21">yFS286</strain>
    </source>
</reference>
<dbReference type="GO" id="GO:0007015">
    <property type="term" value="P:actin filament organization"/>
    <property type="evidence" value="ECO:0007669"/>
    <property type="project" value="TreeGrafter"/>
</dbReference>
<evidence type="ECO:0000256" key="13">
    <source>
        <dbReference type="ARBA" id="ARBA00023212"/>
    </source>
</evidence>
<dbReference type="GO" id="GO:0000146">
    <property type="term" value="F:microfilament motor activity"/>
    <property type="evidence" value="ECO:0007669"/>
    <property type="project" value="EnsemblFungi"/>
</dbReference>
<dbReference type="InterPro" id="IPR001452">
    <property type="entry name" value="SH3_domain"/>
</dbReference>
<dbReference type="RefSeq" id="XP_013017456.1">
    <property type="nucleotide sequence ID" value="XM_013162002.1"/>
</dbReference>
<dbReference type="HOGENOM" id="CLU_000192_7_6_1"/>
<feature type="compositionally biased region" description="Low complexity" evidence="16">
    <location>
        <begin position="1160"/>
        <end position="1171"/>
    </location>
</feature>
<dbReference type="Pfam" id="PF00063">
    <property type="entry name" value="Myosin_head"/>
    <property type="match status" value="1"/>
</dbReference>
<dbReference type="GO" id="GO:0000147">
    <property type="term" value="P:actin cortical patch assembly"/>
    <property type="evidence" value="ECO:0007669"/>
    <property type="project" value="EnsemblFungi"/>
</dbReference>
<gene>
    <name evidence="20" type="ORF">SOCG_03514</name>
</gene>
<dbReference type="InterPro" id="IPR036028">
    <property type="entry name" value="SH3-like_dom_sf"/>
</dbReference>
<dbReference type="InterPro" id="IPR010926">
    <property type="entry name" value="Myosin_TH1"/>
</dbReference>
<dbReference type="PANTHER" id="PTHR13140:SF837">
    <property type="entry name" value="MYOSIN-3-RELATED"/>
    <property type="match status" value="1"/>
</dbReference>
<evidence type="ECO:0000313" key="20">
    <source>
        <dbReference type="EMBL" id="EPX74304.1"/>
    </source>
</evidence>
<dbReference type="SMART" id="SM00326">
    <property type="entry name" value="SH3"/>
    <property type="match status" value="1"/>
</dbReference>
<feature type="region of interest" description="Actin-binding" evidence="15">
    <location>
        <begin position="593"/>
        <end position="615"/>
    </location>
</feature>
<dbReference type="FunFam" id="1.10.10.820:FF:000001">
    <property type="entry name" value="Myosin heavy chain"/>
    <property type="match status" value="1"/>
</dbReference>
<feature type="region of interest" description="Disordered" evidence="16">
    <location>
        <begin position="7"/>
        <end position="27"/>
    </location>
</feature>
<dbReference type="GO" id="GO:0051015">
    <property type="term" value="F:actin filament binding"/>
    <property type="evidence" value="ECO:0007669"/>
    <property type="project" value="EnsemblFungi"/>
</dbReference>
<dbReference type="InterPro" id="IPR027417">
    <property type="entry name" value="P-loop_NTPase"/>
</dbReference>
<dbReference type="GO" id="GO:0006897">
    <property type="term" value="P:endocytosis"/>
    <property type="evidence" value="ECO:0007669"/>
    <property type="project" value="EnsemblFungi"/>
</dbReference>
<dbReference type="GO" id="GO:0016887">
    <property type="term" value="F:ATP hydrolysis activity"/>
    <property type="evidence" value="ECO:0007669"/>
    <property type="project" value="UniProtKB-ARBA"/>
</dbReference>
<evidence type="ECO:0000313" key="21">
    <source>
        <dbReference type="Proteomes" id="UP000016088"/>
    </source>
</evidence>
<dbReference type="SUPFAM" id="SSF50044">
    <property type="entry name" value="SH3-domain"/>
    <property type="match status" value="1"/>
</dbReference>
<feature type="compositionally biased region" description="Low complexity" evidence="16">
    <location>
        <begin position="1010"/>
        <end position="1020"/>
    </location>
</feature>
<dbReference type="GO" id="GO:0031097">
    <property type="term" value="C:medial cortex"/>
    <property type="evidence" value="ECO:0007669"/>
    <property type="project" value="EnsemblFungi"/>
</dbReference>
<evidence type="ECO:0000256" key="1">
    <source>
        <dbReference type="ARBA" id="ARBA00004134"/>
    </source>
</evidence>
<keyword evidence="4" id="KW-0963">Cytoplasm</keyword>
<evidence type="ECO:0000259" key="19">
    <source>
        <dbReference type="PROSITE" id="PS51757"/>
    </source>
</evidence>
<dbReference type="OMA" id="PPEEYQM"/>
<dbReference type="CDD" id="cd11858">
    <property type="entry name" value="SH3_Myosin-I_fungi"/>
    <property type="match status" value="1"/>
</dbReference>
<feature type="region of interest" description="Disordered" evidence="16">
    <location>
        <begin position="959"/>
        <end position="1035"/>
    </location>
</feature>
<sequence>MAIIKRVNRTKVADAKAPSGTGQSTGVRKAVFQGNRKKTVGVDDLTLLSKISEDEINKNLELRFRNGEIYTYIGHVLISVNPFRDLGIYTMDVLKSYQGKNRLETSPHVYAIAENAYYQMKSYHENQCIIISGESGAGKTEAAKQIMQYITHVSKSVGTEIEKVSEIILATNPLLESFGCAKTLRNNNSSRHGKYLEMIFNPSGAPIGAKITNYLLEKNRIVHQVRNERNFHIFYQFTKSAPQKYRDAYGIQGPESYLYTSASQCFSVDGMSDERDFQGTVNAMQVIGITESEQDEIFKIIAIILWLGNIQFQEGPDGGSVITDKSISEFLGYLIGASAPLIEKALTIRIMQTQHGSRRGSVYEVPLNPTQALAVRDALAMALYNCLFDWIVERVNKALVTSDRSANTSIGILDIYGFEIFEHNSFEQLCINYVNEKLQQIFIELTLKTEQEEYVREQIEWTPIKYFNNKVVCDLIESKRPPGLFAAMNDAIATAHADSSAADNAFAQRLNFLSSNPHFEPRQTQFIVKHYAGDVTYDTMGMTDKNKDQLATDILNLVHSSSNNFLKSIFPAPQETNARRRPPTAGDRIKASANDLVDTLMKCQPSYIRTIKPNQTKSPQDYDTRMVLHQVKYLGLQENIRIRRAGFAYRQAFDTFAQRFSVLSSKTSYAGEYTWQGDDTTACEQILKDTNIPPTEYQMGTSKVFIKNPETLFALEDMRDKFWDSMAIRIQRAWRAYVRRRSEAASSIQKLWNRNKVNVELQRVRDEGSKLLQGKKERRRYSMLGSRKFHGDYLSASKPNGTLWSTCGLSSGDVVIFSMRCEVLVHKLGRSSKPSPRQLVLTKKALYLVITKIVDHQLTQQVEKKFPVASIDSVNLTNLQDDWVAVRNKSSPDGDMFLRCFFKTELITILRSINRQIQVVVGPTIEYCRKQGKTLTVKTQKEETANDYDYYKSSTIRVGTGLPPNSVSKPFPRLASGVSPNVRQPPVQAATKPAPVKRAAQPKPQPRQQPQPTQNKTTTPVSQAKTAQPSPPSVAGLYEINQTTQIFPEEQTISPSTAPQPVKSPAATKPAASATPGQAPPAPPPPAPPAAPQKPLYIALYDFTGRSANEMSIKKDEILEIVLKEPSGWWLAVKNGLEGWVPATYVTESKGSSVTAEPPVNNGDSSSGVNNLAGSLADALRMRASAVRGSDDEEDW</sequence>
<feature type="domain" description="Myosin motor" evidence="18">
    <location>
        <begin position="40"/>
        <end position="720"/>
    </location>
</feature>
<keyword evidence="6" id="KW-0677">Repeat</keyword>
<dbReference type="GO" id="GO:0051285">
    <property type="term" value="C:cell cortex of cell tip"/>
    <property type="evidence" value="ECO:0007669"/>
    <property type="project" value="EnsemblFungi"/>
</dbReference>
<dbReference type="GO" id="GO:0043332">
    <property type="term" value="C:mating projection tip"/>
    <property type="evidence" value="ECO:0007669"/>
    <property type="project" value="EnsemblFungi"/>
</dbReference>
<dbReference type="PROSITE" id="PS50002">
    <property type="entry name" value="SH3"/>
    <property type="match status" value="1"/>
</dbReference>
<dbReference type="PROSITE" id="PS51757">
    <property type="entry name" value="TH1"/>
    <property type="match status" value="1"/>
</dbReference>
<dbReference type="GO" id="GO:0071933">
    <property type="term" value="F:Arp2/3 complex binding"/>
    <property type="evidence" value="ECO:0007669"/>
    <property type="project" value="EnsemblFungi"/>
</dbReference>
<evidence type="ECO:0000256" key="11">
    <source>
        <dbReference type="ARBA" id="ARBA00023175"/>
    </source>
</evidence>
<feature type="region of interest" description="Disordered" evidence="16">
    <location>
        <begin position="1150"/>
        <end position="1172"/>
    </location>
</feature>
<dbReference type="InterPro" id="IPR001609">
    <property type="entry name" value="Myosin_head_motor_dom-like"/>
</dbReference>
<dbReference type="InterPro" id="IPR035535">
    <property type="entry name" value="Fungal_myosin-I_SH3"/>
</dbReference>
<name>S9RK03_SCHOY</name>
<keyword evidence="11 15" id="KW-0505">Motor protein</keyword>
<dbReference type="InterPro" id="IPR036961">
    <property type="entry name" value="Kinesin_motor_dom_sf"/>
</dbReference>
<dbReference type="VEuPathDB" id="FungiDB:SOCG_03514"/>
<comment type="subcellular location">
    <subcellularLocation>
        <location evidence="1">Cytoplasm</location>
        <location evidence="1">Cytoskeleton</location>
        <location evidence="1">Actin patch</location>
    </subcellularLocation>
</comment>
<dbReference type="Pfam" id="PF06017">
    <property type="entry name" value="Myosin_TH1"/>
    <property type="match status" value="1"/>
</dbReference>
<dbReference type="Pfam" id="PF22773">
    <property type="entry name" value="Myo1_CA"/>
    <property type="match status" value="1"/>
</dbReference>
<dbReference type="OrthoDB" id="6108017at2759"/>
<evidence type="ECO:0000259" key="17">
    <source>
        <dbReference type="PROSITE" id="PS50002"/>
    </source>
</evidence>
<dbReference type="GeneID" id="25032486"/>
<dbReference type="EMBL" id="KE503206">
    <property type="protein sequence ID" value="EPX74304.1"/>
    <property type="molecule type" value="Genomic_DNA"/>
</dbReference>
<evidence type="ECO:0000256" key="5">
    <source>
        <dbReference type="ARBA" id="ARBA00022553"/>
    </source>
</evidence>
<dbReference type="GO" id="GO:0000281">
    <property type="term" value="P:mitotic cytokinesis"/>
    <property type="evidence" value="ECO:0007669"/>
    <property type="project" value="EnsemblFungi"/>
</dbReference>
<feature type="compositionally biased region" description="Polar residues" evidence="16">
    <location>
        <begin position="959"/>
        <end position="968"/>
    </location>
</feature>
<dbReference type="GO" id="GO:0045160">
    <property type="term" value="C:myosin I complex"/>
    <property type="evidence" value="ECO:0007669"/>
    <property type="project" value="EnsemblFungi"/>
</dbReference>
<evidence type="ECO:0000256" key="7">
    <source>
        <dbReference type="ARBA" id="ARBA00022741"/>
    </source>
</evidence>
<dbReference type="GO" id="GO:0051666">
    <property type="term" value="P:actin cortical patch localization"/>
    <property type="evidence" value="ECO:0007669"/>
    <property type="project" value="TreeGrafter"/>
</dbReference>
<evidence type="ECO:0000256" key="4">
    <source>
        <dbReference type="ARBA" id="ARBA00022490"/>
    </source>
</evidence>
<dbReference type="Gene3D" id="3.40.850.10">
    <property type="entry name" value="Kinesin motor domain"/>
    <property type="match status" value="1"/>
</dbReference>
<dbReference type="GO" id="GO:0030479">
    <property type="term" value="C:actin cortical patch"/>
    <property type="evidence" value="ECO:0007669"/>
    <property type="project" value="UniProtKB-SubCell"/>
</dbReference>
<dbReference type="CDD" id="cd01378">
    <property type="entry name" value="MYSc_Myo1"/>
    <property type="match status" value="1"/>
</dbReference>
<evidence type="ECO:0000256" key="12">
    <source>
        <dbReference type="ARBA" id="ARBA00023203"/>
    </source>
</evidence>
<dbReference type="Gene3D" id="2.30.30.40">
    <property type="entry name" value="SH3 Domains"/>
    <property type="match status" value="1"/>
</dbReference>
<keyword evidence="21" id="KW-1185">Reference proteome</keyword>
<keyword evidence="7 15" id="KW-0547">Nucleotide-binding</keyword>
<comment type="similarity">
    <text evidence="2 15">Belongs to the TRAFAC class myosin-kinesin ATPase superfamily. Myosin family.</text>
</comment>
<feature type="domain" description="SH3" evidence="17">
    <location>
        <begin position="1092"/>
        <end position="1151"/>
    </location>
</feature>
<dbReference type="GO" id="GO:0005524">
    <property type="term" value="F:ATP binding"/>
    <property type="evidence" value="ECO:0007669"/>
    <property type="project" value="UniProtKB-UniRule"/>
</dbReference>
<dbReference type="Gene3D" id="1.20.5.4820">
    <property type="match status" value="1"/>
</dbReference>
<dbReference type="GO" id="GO:0005628">
    <property type="term" value="C:prospore membrane"/>
    <property type="evidence" value="ECO:0007669"/>
    <property type="project" value="EnsemblFungi"/>
</dbReference>
<dbReference type="PANTHER" id="PTHR13140">
    <property type="entry name" value="MYOSIN"/>
    <property type="match status" value="1"/>
</dbReference>
<evidence type="ECO:0000256" key="14">
    <source>
        <dbReference type="PROSITE-ProRule" id="PRU00192"/>
    </source>
</evidence>
<dbReference type="FunFam" id="1.20.58.530:FF:000007">
    <property type="entry name" value="Myosin IE"/>
    <property type="match status" value="1"/>
</dbReference>
<evidence type="ECO:0000256" key="3">
    <source>
        <dbReference type="ARBA" id="ARBA00022443"/>
    </source>
</evidence>
<evidence type="ECO:0000256" key="8">
    <source>
        <dbReference type="ARBA" id="ARBA00022801"/>
    </source>
</evidence>
<organism evidence="20 21">
    <name type="scientific">Schizosaccharomyces octosporus (strain yFS286)</name>
    <name type="common">Fission yeast</name>
    <name type="synonym">Octosporomyces octosporus</name>
    <dbReference type="NCBI Taxonomy" id="483514"/>
    <lineage>
        <taxon>Eukaryota</taxon>
        <taxon>Fungi</taxon>
        <taxon>Dikarya</taxon>
        <taxon>Ascomycota</taxon>
        <taxon>Taphrinomycotina</taxon>
        <taxon>Schizosaccharomycetes</taxon>
        <taxon>Schizosaccharomycetales</taxon>
        <taxon>Schizosaccharomycetaceae</taxon>
        <taxon>Schizosaccharomyces</taxon>
    </lineage>
</organism>
<dbReference type="Proteomes" id="UP000016088">
    <property type="component" value="Unassembled WGS sequence"/>
</dbReference>
<dbReference type="Gene3D" id="1.20.58.530">
    <property type="match status" value="1"/>
</dbReference>
<evidence type="ECO:0000259" key="18">
    <source>
        <dbReference type="PROSITE" id="PS51456"/>
    </source>
</evidence>
<evidence type="ECO:0000256" key="9">
    <source>
        <dbReference type="ARBA" id="ARBA00022840"/>
    </source>
</evidence>
<dbReference type="FunFam" id="1.20.5.4820:FF:000004">
    <property type="entry name" value="Myosin IE"/>
    <property type="match status" value="1"/>
</dbReference>
<feature type="compositionally biased region" description="Pro residues" evidence="16">
    <location>
        <begin position="1078"/>
        <end position="1092"/>
    </location>
</feature>
<dbReference type="PROSITE" id="PS51456">
    <property type="entry name" value="MYOSIN_MOTOR"/>
    <property type="match status" value="1"/>
</dbReference>
<proteinExistence type="inferred from homology"/>
<evidence type="ECO:0000256" key="10">
    <source>
        <dbReference type="ARBA" id="ARBA00023123"/>
    </source>
</evidence>
<evidence type="ECO:0000256" key="6">
    <source>
        <dbReference type="ARBA" id="ARBA00022737"/>
    </source>
</evidence>
<dbReference type="eggNOG" id="KOG0162">
    <property type="taxonomic scope" value="Eukaryota"/>
</dbReference>
<dbReference type="GO" id="GO:0044853">
    <property type="term" value="C:plasma membrane raft"/>
    <property type="evidence" value="ECO:0007669"/>
    <property type="project" value="EnsemblFungi"/>
</dbReference>
<keyword evidence="13" id="KW-0206">Cytoskeleton</keyword>
<feature type="binding site" evidence="15">
    <location>
        <begin position="133"/>
        <end position="140"/>
    </location>
    <ligand>
        <name>ATP</name>
        <dbReference type="ChEBI" id="CHEBI:30616"/>
    </ligand>
</feature>
<feature type="domain" description="TH1" evidence="19">
    <location>
        <begin position="778"/>
        <end position="964"/>
    </location>
</feature>
<dbReference type="Gene3D" id="1.20.120.720">
    <property type="entry name" value="Myosin VI head, motor domain, U50 subdomain"/>
    <property type="match status" value="1"/>
</dbReference>